<dbReference type="Proteomes" id="UP000186817">
    <property type="component" value="Unassembled WGS sequence"/>
</dbReference>
<feature type="coiled-coil region" evidence="1">
    <location>
        <begin position="87"/>
        <end position="114"/>
    </location>
</feature>
<reference evidence="2 3" key="1">
    <citation type="submission" date="2016-02" db="EMBL/GenBank/DDBJ databases">
        <title>Genome analysis of coral dinoflagellate symbionts highlights evolutionary adaptations to a symbiotic lifestyle.</title>
        <authorList>
            <person name="Aranda M."/>
            <person name="Li Y."/>
            <person name="Liew Y.J."/>
            <person name="Baumgarten S."/>
            <person name="Simakov O."/>
            <person name="Wilson M."/>
            <person name="Piel J."/>
            <person name="Ashoor H."/>
            <person name="Bougouffa S."/>
            <person name="Bajic V.B."/>
            <person name="Ryu T."/>
            <person name="Ravasi T."/>
            <person name="Bayer T."/>
            <person name="Micklem G."/>
            <person name="Kim H."/>
            <person name="Bhak J."/>
            <person name="Lajeunesse T.C."/>
            <person name="Voolstra C.R."/>
        </authorList>
    </citation>
    <scope>NUCLEOTIDE SEQUENCE [LARGE SCALE GENOMIC DNA]</scope>
    <source>
        <strain evidence="2 3">CCMP2467</strain>
    </source>
</reference>
<accession>A0A1Q9CRL6</accession>
<dbReference type="EMBL" id="LSRX01000969">
    <property type="protein sequence ID" value="OLP85566.1"/>
    <property type="molecule type" value="Genomic_DNA"/>
</dbReference>
<comment type="caution">
    <text evidence="2">The sequence shown here is derived from an EMBL/GenBank/DDBJ whole genome shotgun (WGS) entry which is preliminary data.</text>
</comment>
<proteinExistence type="predicted"/>
<evidence type="ECO:0000313" key="2">
    <source>
        <dbReference type="EMBL" id="OLP85566.1"/>
    </source>
</evidence>
<dbReference type="AlphaFoldDB" id="A0A1Q9CRL6"/>
<gene>
    <name evidence="2" type="ORF">AK812_SmicGene33437</name>
</gene>
<evidence type="ECO:0000256" key="1">
    <source>
        <dbReference type="SAM" id="Coils"/>
    </source>
</evidence>
<keyword evidence="3" id="KW-1185">Reference proteome</keyword>
<dbReference type="OrthoDB" id="448977at2759"/>
<name>A0A1Q9CRL6_SYMMI</name>
<evidence type="ECO:0000313" key="3">
    <source>
        <dbReference type="Proteomes" id="UP000186817"/>
    </source>
</evidence>
<protein>
    <submittedName>
        <fullName evidence="2">Uncharacterized protein</fullName>
    </submittedName>
</protein>
<sequence length="196" mass="22122">MPILLLATKHALHVADALAAPEAKKLRNMCTRETWASRNEMKLELTKLQEKMDEFVKELLPSCANTDEIVLRSFPGTEKAKNFPEQLDRILNSRDLVKRQREELQEAKDGLTATLKTKCETNLNLIEEYEGIRLAEEAGLKAAQDELDSLYSLVFRLAKGSVNLISDTEEGAYPVMRPRREAIQGILEEATPSLIL</sequence>
<keyword evidence="1" id="KW-0175">Coiled coil</keyword>
<organism evidence="2 3">
    <name type="scientific">Symbiodinium microadriaticum</name>
    <name type="common">Dinoflagellate</name>
    <name type="synonym">Zooxanthella microadriatica</name>
    <dbReference type="NCBI Taxonomy" id="2951"/>
    <lineage>
        <taxon>Eukaryota</taxon>
        <taxon>Sar</taxon>
        <taxon>Alveolata</taxon>
        <taxon>Dinophyceae</taxon>
        <taxon>Suessiales</taxon>
        <taxon>Symbiodiniaceae</taxon>
        <taxon>Symbiodinium</taxon>
    </lineage>
</organism>